<name>A0A411YGA4_9ACTN</name>
<protein>
    <submittedName>
        <fullName evidence="1">Uncharacterized protein</fullName>
    </submittedName>
</protein>
<proteinExistence type="predicted"/>
<dbReference type="Proteomes" id="UP000291469">
    <property type="component" value="Chromosome"/>
</dbReference>
<dbReference type="RefSeq" id="WP_131155240.1">
    <property type="nucleotide sequence ID" value="NZ_CP036402.1"/>
</dbReference>
<sequence length="119" mass="12184">MARQVVAILRRGPAAWCVRDPALDATAYALAVDVDLVLVLRGDAVEHAVAGPSGRETSVLASSAADLRGLVESGVRVQAIAEDAAARGLGVAALVDGVELLEVDRLAGCLAEADAVLNW</sequence>
<organism evidence="1 2">
    <name type="scientific">Egibacter rhizosphaerae</name>
    <dbReference type="NCBI Taxonomy" id="1670831"/>
    <lineage>
        <taxon>Bacteria</taxon>
        <taxon>Bacillati</taxon>
        <taxon>Actinomycetota</taxon>
        <taxon>Nitriliruptoria</taxon>
        <taxon>Egibacterales</taxon>
        <taxon>Egibacteraceae</taxon>
        <taxon>Egibacter</taxon>
    </lineage>
</organism>
<evidence type="ECO:0000313" key="2">
    <source>
        <dbReference type="Proteomes" id="UP000291469"/>
    </source>
</evidence>
<dbReference type="KEGG" id="erz:ER308_12165"/>
<dbReference type="SUPFAM" id="SSF75169">
    <property type="entry name" value="DsrEFH-like"/>
    <property type="match status" value="1"/>
</dbReference>
<gene>
    <name evidence="1" type="ORF">ER308_12165</name>
</gene>
<evidence type="ECO:0000313" key="1">
    <source>
        <dbReference type="EMBL" id="QBI20243.1"/>
    </source>
</evidence>
<dbReference type="EMBL" id="CP036402">
    <property type="protein sequence ID" value="QBI20243.1"/>
    <property type="molecule type" value="Genomic_DNA"/>
</dbReference>
<dbReference type="Gene3D" id="3.40.1260.10">
    <property type="entry name" value="DsrEFH-like"/>
    <property type="match status" value="1"/>
</dbReference>
<dbReference type="InterPro" id="IPR027396">
    <property type="entry name" value="DsrEFH-like"/>
</dbReference>
<dbReference type="Pfam" id="PF02635">
    <property type="entry name" value="DsrE"/>
    <property type="match status" value="1"/>
</dbReference>
<dbReference type="InterPro" id="IPR003787">
    <property type="entry name" value="Sulphur_relay_DsrE/F-like"/>
</dbReference>
<keyword evidence="2" id="KW-1185">Reference proteome</keyword>
<reference evidence="1 2" key="1">
    <citation type="submission" date="2019-01" db="EMBL/GenBank/DDBJ databases">
        <title>Egibacter rhizosphaerae EGI 80759T.</title>
        <authorList>
            <person name="Chen D.-D."/>
            <person name="Tian Y."/>
            <person name="Jiao J.-Y."/>
            <person name="Zhang X.-T."/>
            <person name="Zhang Y.-G."/>
            <person name="Zhang Y."/>
            <person name="Xiao M."/>
            <person name="Shu W.-S."/>
            <person name="Li W.-J."/>
        </authorList>
    </citation>
    <scope>NUCLEOTIDE SEQUENCE [LARGE SCALE GENOMIC DNA]</scope>
    <source>
        <strain evidence="1 2">EGI 80759</strain>
    </source>
</reference>
<accession>A0A411YGA4</accession>
<dbReference type="AlphaFoldDB" id="A0A411YGA4"/>